<dbReference type="AlphaFoldDB" id="A0A545UL04"/>
<accession>A0A545UL04</accession>
<dbReference type="EMBL" id="SPUK01000034">
    <property type="protein sequence ID" value="TQV90143.1"/>
    <property type="molecule type" value="Genomic_DNA"/>
</dbReference>
<dbReference type="Proteomes" id="UP000315783">
    <property type="component" value="Unassembled WGS sequence"/>
</dbReference>
<evidence type="ECO:0000313" key="1">
    <source>
        <dbReference type="EMBL" id="TQV90143.1"/>
    </source>
</evidence>
<keyword evidence="2" id="KW-1185">Reference proteome</keyword>
<name>A0A545UL04_9HYPO</name>
<evidence type="ECO:0000313" key="2">
    <source>
        <dbReference type="Proteomes" id="UP000315783"/>
    </source>
</evidence>
<comment type="caution">
    <text evidence="1">The sequence shown here is derived from an EMBL/GenBank/DDBJ whole genome shotgun (WGS) entry which is preliminary data.</text>
</comment>
<organism evidence="1 2">
    <name type="scientific">Cordyceps javanica</name>
    <dbReference type="NCBI Taxonomy" id="43265"/>
    <lineage>
        <taxon>Eukaryota</taxon>
        <taxon>Fungi</taxon>
        <taxon>Dikarya</taxon>
        <taxon>Ascomycota</taxon>
        <taxon>Pezizomycotina</taxon>
        <taxon>Sordariomycetes</taxon>
        <taxon>Hypocreomycetidae</taxon>
        <taxon>Hypocreales</taxon>
        <taxon>Cordycipitaceae</taxon>
        <taxon>Cordyceps</taxon>
    </lineage>
</organism>
<reference evidence="1 2" key="1">
    <citation type="journal article" date="2019" name="Appl. Microbiol. Biotechnol.">
        <title>Genome sequence of Isaria javanica and comparative genome analysis insights into family S53 peptidase evolution in fungal entomopathogens.</title>
        <authorList>
            <person name="Lin R."/>
            <person name="Zhang X."/>
            <person name="Xin B."/>
            <person name="Zou M."/>
            <person name="Gao Y."/>
            <person name="Qin F."/>
            <person name="Hu Q."/>
            <person name="Xie B."/>
            <person name="Cheng X."/>
        </authorList>
    </citation>
    <scope>NUCLEOTIDE SEQUENCE [LARGE SCALE GENOMIC DNA]</scope>
    <source>
        <strain evidence="1 2">IJ1G</strain>
    </source>
</reference>
<sequence length="84" mass="9706">MFKFTAEGFGFDFDLACDLEAQNSCLKGEDKRALFELNKDYRQLYLFALWLQDEAAKRLRGRGIEGRPKQGENLLGLNSRCVRI</sequence>
<proteinExistence type="predicted"/>
<gene>
    <name evidence="1" type="ORF">IF1G_11185</name>
</gene>
<protein>
    <submittedName>
        <fullName evidence="1">Uncharacterized protein</fullName>
    </submittedName>
</protein>